<dbReference type="Proteomes" id="UP001446205">
    <property type="component" value="Unassembled WGS sequence"/>
</dbReference>
<dbReference type="InterPro" id="IPR045584">
    <property type="entry name" value="Pilin-like"/>
</dbReference>
<organism evidence="2 3">
    <name type="scientific">Thermithiobacillus plumbiphilus</name>
    <dbReference type="NCBI Taxonomy" id="1729899"/>
    <lineage>
        <taxon>Bacteria</taxon>
        <taxon>Pseudomonadati</taxon>
        <taxon>Pseudomonadota</taxon>
        <taxon>Acidithiobacillia</taxon>
        <taxon>Acidithiobacillales</taxon>
        <taxon>Thermithiobacillaceae</taxon>
        <taxon>Thermithiobacillus</taxon>
    </lineage>
</organism>
<evidence type="ECO:0000256" key="1">
    <source>
        <dbReference type="SAM" id="Phobius"/>
    </source>
</evidence>
<dbReference type="Gene3D" id="3.30.700.10">
    <property type="entry name" value="Glycoprotein, Type 4 Pilin"/>
    <property type="match status" value="1"/>
</dbReference>
<keyword evidence="3" id="KW-1185">Reference proteome</keyword>
<dbReference type="EMBL" id="JBBPCO010000003">
    <property type="protein sequence ID" value="MEK8089032.1"/>
    <property type="molecule type" value="Genomic_DNA"/>
</dbReference>
<reference evidence="2 3" key="1">
    <citation type="submission" date="2024-04" db="EMBL/GenBank/DDBJ databases">
        <authorList>
            <person name="Abashina T."/>
            <person name="Shaikin A."/>
        </authorList>
    </citation>
    <scope>NUCLEOTIDE SEQUENCE [LARGE SCALE GENOMIC DNA]</scope>
    <source>
        <strain evidence="2 3">AAFK</strain>
    </source>
</reference>
<dbReference type="SUPFAM" id="SSF54523">
    <property type="entry name" value="Pili subunits"/>
    <property type="match status" value="1"/>
</dbReference>
<dbReference type="RefSeq" id="WP_341370098.1">
    <property type="nucleotide sequence ID" value="NZ_JBBPCO010000003.1"/>
</dbReference>
<name>A0ABU9D663_9PROT</name>
<feature type="transmembrane region" description="Helical" evidence="1">
    <location>
        <begin position="12"/>
        <end position="35"/>
    </location>
</feature>
<sequence length="146" mass="15414">MRQSPAQENGFTLIELIVVISLIGVLAAFAIPRFFGADSFSASTAQNELISVARHAQQLGMNQTHSVRLVISNSDYGVQINNAWIASPSGESYPLPFPRGVTATGQALAYDRLGDTGQSTTATVTLSGGGENRQVCIEPTGYAHAC</sequence>
<keyword evidence="1" id="KW-0812">Transmembrane</keyword>
<dbReference type="InterPro" id="IPR012902">
    <property type="entry name" value="N_methyl_site"/>
</dbReference>
<comment type="caution">
    <text evidence="2">The sequence shown here is derived from an EMBL/GenBank/DDBJ whole genome shotgun (WGS) entry which is preliminary data.</text>
</comment>
<protein>
    <submittedName>
        <fullName evidence="2">Type II secretion system protein</fullName>
    </submittedName>
</protein>
<dbReference type="NCBIfam" id="TIGR02532">
    <property type="entry name" value="IV_pilin_GFxxxE"/>
    <property type="match status" value="1"/>
</dbReference>
<keyword evidence="1" id="KW-0472">Membrane</keyword>
<gene>
    <name evidence="2" type="ORF">WOB96_04575</name>
</gene>
<dbReference type="Pfam" id="PF07963">
    <property type="entry name" value="N_methyl"/>
    <property type="match status" value="1"/>
</dbReference>
<proteinExistence type="predicted"/>
<accession>A0ABU9D663</accession>
<keyword evidence="1" id="KW-1133">Transmembrane helix</keyword>
<evidence type="ECO:0000313" key="3">
    <source>
        <dbReference type="Proteomes" id="UP001446205"/>
    </source>
</evidence>
<evidence type="ECO:0000313" key="2">
    <source>
        <dbReference type="EMBL" id="MEK8089032.1"/>
    </source>
</evidence>